<sequence>MQVSRGQKWDDDEVAALLASVDECIANNLEPTKSAVGKMKVLGQNGRNRTWHSLYQKLASVAQAHGVGTAKSILKQGSSCLMLSDDFKERLESARSILREHSTARHEVEDSGSESAGQPHSGSDWAPSGHAENRKTSAVGRHSIPGTIANMRQKQATQKRHGEELKTPATKAPRLRLTLSHTKSSSASQPVVTPSSEQALSPTTLDARTPQEIRAPQRQADHVEVSTPTPSPVGQVVLLEVASCPAIVPASTPIEQASHQANVIAPTASQRLLSPGRALSSQSPMHQPIYHGSRPPANTILQPTAENDAPSDSEVDMDDEDMDDEDMDDEDTHFIAQAYAKGLENRFQKLKRQRNGLKGRLKNVRREMKAMNGQLKEMKAENQRLQSLAGKSKLDLARQIDVAELVIEAERDNHKEEIRRMGEALAGRNKVRHRTEQQYQALVGRSLFARKQEFPPLYMPDDIDRTWQNLRHKTEEALFGTPQQGINIPSLGESAIPFFSLMCGSTDVSFKYLASHLGWQVLRRTLLRFAMLYQIFGKSDLGTEEQLQDQVPEGVWQTIAKNGLKEVRMYDCVRTLEAIKSPHVMKAVLPEQAEKLSLRLQNFSQGVLRPYNFHLEDIMKVKLELFVGAEVHKLFFVPPYTPFDAHHMTPIKRNGFVQEDVLEHPQEYKVIACLWPGIVSFPDTEFQNEWIQGQDYKKALLSSREFLPETPGKFSGWHKEECVCSKAVVLVHKIQPQFPAAENAE</sequence>
<proteinExistence type="predicted"/>
<dbReference type="OrthoDB" id="3689293at2759"/>
<dbReference type="Proteomes" id="UP000799779">
    <property type="component" value="Unassembled WGS sequence"/>
</dbReference>
<evidence type="ECO:0000256" key="1">
    <source>
        <dbReference type="SAM" id="Coils"/>
    </source>
</evidence>
<accession>A0A6A5X571</accession>
<feature type="coiled-coil region" evidence="1">
    <location>
        <begin position="340"/>
        <end position="388"/>
    </location>
</feature>
<reference evidence="3" key="1">
    <citation type="journal article" date="2020" name="Stud. Mycol.">
        <title>101 Dothideomycetes genomes: a test case for predicting lifestyles and emergence of pathogens.</title>
        <authorList>
            <person name="Haridas S."/>
            <person name="Albert R."/>
            <person name="Binder M."/>
            <person name="Bloem J."/>
            <person name="Labutti K."/>
            <person name="Salamov A."/>
            <person name="Andreopoulos B."/>
            <person name="Baker S."/>
            <person name="Barry K."/>
            <person name="Bills G."/>
            <person name="Bluhm B."/>
            <person name="Cannon C."/>
            <person name="Castanera R."/>
            <person name="Culley D."/>
            <person name="Daum C."/>
            <person name="Ezra D."/>
            <person name="Gonzalez J."/>
            <person name="Henrissat B."/>
            <person name="Kuo A."/>
            <person name="Liang C."/>
            <person name="Lipzen A."/>
            <person name="Lutzoni F."/>
            <person name="Magnuson J."/>
            <person name="Mondo S."/>
            <person name="Nolan M."/>
            <person name="Ohm R."/>
            <person name="Pangilinan J."/>
            <person name="Park H.-J."/>
            <person name="Ramirez L."/>
            <person name="Alfaro M."/>
            <person name="Sun H."/>
            <person name="Tritt A."/>
            <person name="Yoshinaga Y."/>
            <person name="Zwiers L.-H."/>
            <person name="Turgeon B."/>
            <person name="Goodwin S."/>
            <person name="Spatafora J."/>
            <person name="Crous P."/>
            <person name="Grigoriev I."/>
        </authorList>
    </citation>
    <scope>NUCLEOTIDE SEQUENCE</scope>
    <source>
        <strain evidence="3">CBS 123094</strain>
    </source>
</reference>
<name>A0A6A5X571_9PLEO</name>
<feature type="region of interest" description="Disordered" evidence="2">
    <location>
        <begin position="100"/>
        <end position="203"/>
    </location>
</feature>
<evidence type="ECO:0000313" key="4">
    <source>
        <dbReference type="Proteomes" id="UP000799779"/>
    </source>
</evidence>
<feature type="region of interest" description="Disordered" evidence="2">
    <location>
        <begin position="294"/>
        <end position="327"/>
    </location>
</feature>
<dbReference type="EMBL" id="ML977556">
    <property type="protein sequence ID" value="KAF2008125.1"/>
    <property type="molecule type" value="Genomic_DNA"/>
</dbReference>
<feature type="compositionally biased region" description="Polar residues" evidence="2">
    <location>
        <begin position="179"/>
        <end position="203"/>
    </location>
</feature>
<evidence type="ECO:0000313" key="3">
    <source>
        <dbReference type="EMBL" id="KAF2008125.1"/>
    </source>
</evidence>
<protein>
    <submittedName>
        <fullName evidence="3">Uncharacterized protein</fullName>
    </submittedName>
</protein>
<gene>
    <name evidence="3" type="ORF">P154DRAFT_528748</name>
</gene>
<feature type="compositionally biased region" description="Acidic residues" evidence="2">
    <location>
        <begin position="309"/>
        <end position="327"/>
    </location>
</feature>
<organism evidence="3 4">
    <name type="scientific">Amniculicola lignicola CBS 123094</name>
    <dbReference type="NCBI Taxonomy" id="1392246"/>
    <lineage>
        <taxon>Eukaryota</taxon>
        <taxon>Fungi</taxon>
        <taxon>Dikarya</taxon>
        <taxon>Ascomycota</taxon>
        <taxon>Pezizomycotina</taxon>
        <taxon>Dothideomycetes</taxon>
        <taxon>Pleosporomycetidae</taxon>
        <taxon>Pleosporales</taxon>
        <taxon>Amniculicolaceae</taxon>
        <taxon>Amniculicola</taxon>
    </lineage>
</organism>
<keyword evidence="4" id="KW-1185">Reference proteome</keyword>
<feature type="compositionally biased region" description="Basic and acidic residues" evidence="2">
    <location>
        <begin position="100"/>
        <end position="109"/>
    </location>
</feature>
<evidence type="ECO:0000256" key="2">
    <source>
        <dbReference type="SAM" id="MobiDB-lite"/>
    </source>
</evidence>
<dbReference type="AlphaFoldDB" id="A0A6A5X571"/>
<keyword evidence="1" id="KW-0175">Coiled coil</keyword>